<keyword evidence="1" id="KW-0067">ATP-binding</keyword>
<accession>A0AAW7XL38</accession>
<dbReference type="GO" id="GO:0016773">
    <property type="term" value="F:phosphotransferase activity, alcohol group as acceptor"/>
    <property type="evidence" value="ECO:0007669"/>
    <property type="project" value="UniProtKB-UniRule"/>
</dbReference>
<dbReference type="GO" id="GO:0005524">
    <property type="term" value="F:ATP binding"/>
    <property type="evidence" value="ECO:0007669"/>
    <property type="project" value="UniProtKB-UniRule"/>
</dbReference>
<comment type="function">
    <text evidence="1">Catalyzes the specific phosphorylation of 1,6-anhydro-N-acetylmuramic acid (anhMurNAc) with the simultaneous cleavage of the 1,6-anhydro ring, generating MurNAc-6-P. Is required for the utilization of anhMurNAc either imported from the medium or derived from its own cell wall murein, and thus plays a role in cell wall recycling.</text>
</comment>
<dbReference type="Gene3D" id="3.30.420.40">
    <property type="match status" value="2"/>
</dbReference>
<evidence type="ECO:0000313" key="2">
    <source>
        <dbReference type="EMBL" id="MDO6453653.1"/>
    </source>
</evidence>
<comment type="pathway">
    <text evidence="1">Amino-sugar metabolism; 1,6-anhydro-N-acetylmuramate degradation.</text>
</comment>
<protein>
    <recommendedName>
        <fullName evidence="1">Anhydro-N-acetylmuramic acid kinase</fullName>
        <ecNumber evidence="1">2.7.1.170</ecNumber>
    </recommendedName>
    <alternativeName>
        <fullName evidence="1">AnhMurNAc kinase</fullName>
    </alternativeName>
</protein>
<evidence type="ECO:0000256" key="1">
    <source>
        <dbReference type="HAMAP-Rule" id="MF_01270"/>
    </source>
</evidence>
<organism evidence="2 3">
    <name type="scientific">Neptunomonas phycophila</name>
    <dbReference type="NCBI Taxonomy" id="1572645"/>
    <lineage>
        <taxon>Bacteria</taxon>
        <taxon>Pseudomonadati</taxon>
        <taxon>Pseudomonadota</taxon>
        <taxon>Gammaproteobacteria</taxon>
        <taxon>Oceanospirillales</taxon>
        <taxon>Oceanospirillaceae</taxon>
        <taxon>Neptunomonas</taxon>
    </lineage>
</organism>
<gene>
    <name evidence="1" type="primary">anmK</name>
    <name evidence="2" type="ORF">Q4490_08750</name>
</gene>
<dbReference type="PANTHER" id="PTHR30605:SF0">
    <property type="entry name" value="ANHYDRO-N-ACETYLMURAMIC ACID KINASE"/>
    <property type="match status" value="1"/>
</dbReference>
<keyword evidence="1" id="KW-0547">Nucleotide-binding</keyword>
<dbReference type="RefSeq" id="WP_178969401.1">
    <property type="nucleotide sequence ID" value="NZ_CP041336.1"/>
</dbReference>
<dbReference type="EC" id="2.7.1.170" evidence="1"/>
<feature type="binding site" evidence="1">
    <location>
        <begin position="17"/>
        <end position="24"/>
    </location>
    <ligand>
        <name>ATP</name>
        <dbReference type="ChEBI" id="CHEBI:30616"/>
    </ligand>
</feature>
<comment type="catalytic activity">
    <reaction evidence="1">
        <text>1,6-anhydro-N-acetyl-beta-muramate + ATP + H2O = N-acetyl-D-muramate 6-phosphate + ADP + H(+)</text>
        <dbReference type="Rhea" id="RHEA:24952"/>
        <dbReference type="ChEBI" id="CHEBI:15377"/>
        <dbReference type="ChEBI" id="CHEBI:15378"/>
        <dbReference type="ChEBI" id="CHEBI:30616"/>
        <dbReference type="ChEBI" id="CHEBI:58690"/>
        <dbReference type="ChEBI" id="CHEBI:58722"/>
        <dbReference type="ChEBI" id="CHEBI:456216"/>
        <dbReference type="EC" id="2.7.1.170"/>
    </reaction>
</comment>
<dbReference type="GeneID" id="89457540"/>
<dbReference type="Proteomes" id="UP001169862">
    <property type="component" value="Unassembled WGS sequence"/>
</dbReference>
<dbReference type="GO" id="GO:0006040">
    <property type="term" value="P:amino sugar metabolic process"/>
    <property type="evidence" value="ECO:0007669"/>
    <property type="project" value="InterPro"/>
</dbReference>
<comment type="similarity">
    <text evidence="1">Belongs to the anhydro-N-acetylmuramic acid kinase family.</text>
</comment>
<comment type="pathway">
    <text evidence="1">Cell wall biogenesis; peptidoglycan recycling.</text>
</comment>
<dbReference type="GO" id="GO:0009254">
    <property type="term" value="P:peptidoglycan turnover"/>
    <property type="evidence" value="ECO:0007669"/>
    <property type="project" value="UniProtKB-UniRule"/>
</dbReference>
<keyword evidence="1" id="KW-0119">Carbohydrate metabolism</keyword>
<dbReference type="SUPFAM" id="SSF53067">
    <property type="entry name" value="Actin-like ATPase domain"/>
    <property type="match status" value="1"/>
</dbReference>
<dbReference type="PANTHER" id="PTHR30605">
    <property type="entry name" value="ANHYDRO-N-ACETYLMURAMIC ACID KINASE"/>
    <property type="match status" value="1"/>
</dbReference>
<dbReference type="NCBIfam" id="NF007148">
    <property type="entry name" value="PRK09585.3-2"/>
    <property type="match status" value="1"/>
</dbReference>
<proteinExistence type="inferred from homology"/>
<dbReference type="HAMAP" id="MF_01270">
    <property type="entry name" value="AnhMurNAc_kinase"/>
    <property type="match status" value="1"/>
</dbReference>
<dbReference type="AlphaFoldDB" id="A0AAW7XL38"/>
<dbReference type="NCBIfam" id="NF007139">
    <property type="entry name" value="PRK09585.1-3"/>
    <property type="match status" value="1"/>
</dbReference>
<keyword evidence="1 2" id="KW-0808">Transferase</keyword>
<evidence type="ECO:0000313" key="3">
    <source>
        <dbReference type="Proteomes" id="UP001169862"/>
    </source>
</evidence>
<dbReference type="GO" id="GO:0016301">
    <property type="term" value="F:kinase activity"/>
    <property type="evidence" value="ECO:0007669"/>
    <property type="project" value="UniProtKB-KW"/>
</dbReference>
<sequence length="375" mass="40916">MQRTDNTHPIYIGIMSGTSLDGLDIAAISINPSNNRTRFIAAQGFELPSLLRSNILSLTQAGNNEIEKLGRLDVALGHLFADSVNNFIAEHNLPRALIHGIGSHGQTIRHRPEARFTLQIGDANIIAEKTAVTTVADFRRRDMACEGQGAPLVPAFHDDIFRETGKDRVIINIGGMSNITILSESKLPKLLGFDTGPGNVLLDAWIQKNKGVEYDKDGQWAASGTCQPNLLNAMMGCEFFHTAPPKSTGREDFNIEWLDHILTRYNHVNDADVQATLLELTALTITKEVERIALTTPELYVCGGGARNQTLMQRLQALNPDSELATTHTLGLHPDWVEASAFAWLAYRTLTNQSGNSPAVTGAKKSTILGAIYPA</sequence>
<comment type="caution">
    <text evidence="2">The sequence shown here is derived from an EMBL/GenBank/DDBJ whole genome shotgun (WGS) entry which is preliminary data.</text>
</comment>
<name>A0AAW7XL38_9GAMM</name>
<keyword evidence="1 2" id="KW-0418">Kinase</keyword>
<dbReference type="InterPro" id="IPR043129">
    <property type="entry name" value="ATPase_NBD"/>
</dbReference>
<dbReference type="InterPro" id="IPR005338">
    <property type="entry name" value="Anhydro_N_Ac-Mur_kinase"/>
</dbReference>
<dbReference type="CDD" id="cd24050">
    <property type="entry name" value="ASKHA_NBD_ANMK"/>
    <property type="match status" value="1"/>
</dbReference>
<dbReference type="EMBL" id="JAUOPG010000004">
    <property type="protein sequence ID" value="MDO6453653.1"/>
    <property type="molecule type" value="Genomic_DNA"/>
</dbReference>
<reference evidence="2" key="1">
    <citation type="submission" date="2023-07" db="EMBL/GenBank/DDBJ databases">
        <title>Genome content predicts the carbon catabolic preferences of heterotrophic bacteria.</title>
        <authorList>
            <person name="Gralka M."/>
        </authorList>
    </citation>
    <scope>NUCLEOTIDE SEQUENCE</scope>
    <source>
        <strain evidence="2">I2M16</strain>
    </source>
</reference>
<dbReference type="GO" id="GO:0097175">
    <property type="term" value="P:1,6-anhydro-N-acetyl-beta-muramic acid catabolic process"/>
    <property type="evidence" value="ECO:0007669"/>
    <property type="project" value="UniProtKB-UniRule"/>
</dbReference>
<dbReference type="Pfam" id="PF03702">
    <property type="entry name" value="AnmK"/>
    <property type="match status" value="1"/>
</dbReference>